<dbReference type="Proteomes" id="UP001165289">
    <property type="component" value="Unassembled WGS sequence"/>
</dbReference>
<sequence>MADKEQTGTDDITKTEQNTDTTNEIAEDYDFIEINKVIELDANDNSDQEPSDTVNHADADMDAFVQHVRLDTQILKSKAAVANQRRRKPPTRQSAQNRLTLPPQANEFSDIAEFLDGNFEKSRKEIMMNEGEGCQMREKKGIDYDCPRRNNSTKRYTMPPIQPRNFGLTNSYLVQSRQKLAQNKENEDTEILRKSRLGNQDESKTRTSEPVSPPKPALRNLTNRANLKPNEPSPEMRNPTPEFLQHAQRVRKSWVDQSGLRIERLMTEPRLKYDHANKRHSIAVTKGAAELQIRPKVMPKPRSPKKTDSGLIYTENVKPIIPTAPKIKEAQVGEAEKSKVRLSFKVECQPVKTEIENESPKEAKDIEIRVKVNSEQNSPLSPKPRIKPTTPTKPSVTLQKPKVLPSKPAVLSPERKPIPSSRTTIPPMTSSQKSEENEQVVEETDSPERKVDNEAESITTEPSKQANPRPPIALKPKSLQRGKSNTEMSKISITTKYGNNKPLENQINDEEKAKSNRKSMIINLKSEKSIEDDDSEFRDKTSNKIGTATDNKTYKNESKSTENSKQSISPQQKNYNSPITPNNSTPTAERSPIQKEKPIFAFLKAKETTNQQSCYKGSDLNGSFISSGLGTSAKVFINSKDSMQEFANSKSIIPQQKIITY</sequence>
<feature type="region of interest" description="Disordered" evidence="1">
    <location>
        <begin position="181"/>
        <end position="238"/>
    </location>
</feature>
<feature type="compositionally biased region" description="Polar residues" evidence="1">
    <location>
        <begin position="15"/>
        <end position="24"/>
    </location>
</feature>
<feature type="compositionally biased region" description="Polar residues" evidence="1">
    <location>
        <begin position="420"/>
        <end position="432"/>
    </location>
</feature>
<comment type="caution">
    <text evidence="2">The sequence shown here is derived from an EMBL/GenBank/DDBJ whole genome shotgun (WGS) entry which is preliminary data.</text>
</comment>
<evidence type="ECO:0000313" key="2">
    <source>
        <dbReference type="EMBL" id="KAI6647595.1"/>
    </source>
</evidence>
<organism evidence="2 3">
    <name type="scientific">Oopsacas minuta</name>
    <dbReference type="NCBI Taxonomy" id="111878"/>
    <lineage>
        <taxon>Eukaryota</taxon>
        <taxon>Metazoa</taxon>
        <taxon>Porifera</taxon>
        <taxon>Hexactinellida</taxon>
        <taxon>Hexasterophora</taxon>
        <taxon>Lyssacinosida</taxon>
        <taxon>Leucopsacidae</taxon>
        <taxon>Oopsacas</taxon>
    </lineage>
</organism>
<gene>
    <name evidence="2" type="ORF">LOD99_8669</name>
</gene>
<feature type="compositionally biased region" description="Basic and acidic residues" evidence="1">
    <location>
        <begin position="354"/>
        <end position="372"/>
    </location>
</feature>
<feature type="compositionally biased region" description="Polar residues" evidence="1">
    <location>
        <begin position="481"/>
        <end position="506"/>
    </location>
</feature>
<accession>A0AAV7JFE7</accession>
<feature type="compositionally biased region" description="Basic and acidic residues" evidence="1">
    <location>
        <begin position="552"/>
        <end position="562"/>
    </location>
</feature>
<feature type="region of interest" description="Disordered" evidence="1">
    <location>
        <begin position="79"/>
        <end position="105"/>
    </location>
</feature>
<proteinExistence type="predicted"/>
<evidence type="ECO:0000313" key="3">
    <source>
        <dbReference type="Proteomes" id="UP001165289"/>
    </source>
</evidence>
<feature type="compositionally biased region" description="Polar residues" evidence="1">
    <location>
        <begin position="456"/>
        <end position="466"/>
    </location>
</feature>
<reference evidence="2 3" key="1">
    <citation type="journal article" date="2023" name="BMC Biol.">
        <title>The compact genome of the sponge Oopsacas minuta (Hexactinellida) is lacking key metazoan core genes.</title>
        <authorList>
            <person name="Santini S."/>
            <person name="Schenkelaars Q."/>
            <person name="Jourda C."/>
            <person name="Duchesne M."/>
            <person name="Belahbib H."/>
            <person name="Rocher C."/>
            <person name="Selva M."/>
            <person name="Riesgo A."/>
            <person name="Vervoort M."/>
            <person name="Leys S.P."/>
            <person name="Kodjabachian L."/>
            <person name="Le Bivic A."/>
            <person name="Borchiellini C."/>
            <person name="Claverie J.M."/>
            <person name="Renard E."/>
        </authorList>
    </citation>
    <scope>NUCLEOTIDE SEQUENCE [LARGE SCALE GENOMIC DNA]</scope>
    <source>
        <strain evidence="2">SPO-2</strain>
    </source>
</reference>
<protein>
    <submittedName>
        <fullName evidence="2">Uncharacterized protein</fullName>
    </submittedName>
</protein>
<keyword evidence="3" id="KW-1185">Reference proteome</keyword>
<feature type="region of interest" description="Disordered" evidence="1">
    <location>
        <begin position="354"/>
        <end position="593"/>
    </location>
</feature>
<feature type="compositionally biased region" description="Basic and acidic residues" evidence="1">
    <location>
        <begin position="182"/>
        <end position="207"/>
    </location>
</feature>
<feature type="compositionally biased region" description="Basic and acidic residues" evidence="1">
    <location>
        <begin position="1"/>
        <end position="14"/>
    </location>
</feature>
<dbReference type="AlphaFoldDB" id="A0AAV7JFE7"/>
<feature type="compositionally biased region" description="Polar residues" evidence="1">
    <location>
        <begin position="563"/>
        <end position="588"/>
    </location>
</feature>
<name>A0AAV7JFE7_9METZ</name>
<feature type="region of interest" description="Disordered" evidence="1">
    <location>
        <begin position="145"/>
        <end position="164"/>
    </location>
</feature>
<evidence type="ECO:0000256" key="1">
    <source>
        <dbReference type="SAM" id="MobiDB-lite"/>
    </source>
</evidence>
<feature type="region of interest" description="Disordered" evidence="1">
    <location>
        <begin position="1"/>
        <end position="27"/>
    </location>
</feature>
<dbReference type="EMBL" id="JAKMXF010000340">
    <property type="protein sequence ID" value="KAI6647595.1"/>
    <property type="molecule type" value="Genomic_DNA"/>
</dbReference>